<gene>
    <name evidence="3" type="ORF">OPV22_012525</name>
</gene>
<keyword evidence="2" id="KW-0732">Signal</keyword>
<reference evidence="3 4" key="1">
    <citation type="submission" date="2022-12" db="EMBL/GenBank/DDBJ databases">
        <title>Chromosome-scale assembly of the Ensete ventricosum genome.</title>
        <authorList>
            <person name="Dussert Y."/>
            <person name="Stocks J."/>
            <person name="Wendawek A."/>
            <person name="Woldeyes F."/>
            <person name="Nichols R.A."/>
            <person name="Borrell J.S."/>
        </authorList>
    </citation>
    <scope>NUCLEOTIDE SEQUENCE [LARGE SCALE GENOMIC DNA]</scope>
    <source>
        <strain evidence="4">cv. Maze</strain>
        <tissue evidence="3">Seeds</tissue>
    </source>
</reference>
<feature type="region of interest" description="Disordered" evidence="1">
    <location>
        <begin position="30"/>
        <end position="77"/>
    </location>
</feature>
<feature type="compositionally biased region" description="Polar residues" evidence="1">
    <location>
        <begin position="67"/>
        <end position="77"/>
    </location>
</feature>
<name>A0AAV8PL84_ENSVE</name>
<evidence type="ECO:0000256" key="2">
    <source>
        <dbReference type="SAM" id="SignalP"/>
    </source>
</evidence>
<sequence length="77" mass="8025">MENPFTATTLSSMFMVVLLLSPLLILPSHSREVPSHHHPNTGEGGTGSPRSFASLARQAAFAPPSPTANTNDSPGKG</sequence>
<keyword evidence="4" id="KW-1185">Reference proteome</keyword>
<comment type="caution">
    <text evidence="3">The sequence shown here is derived from an EMBL/GenBank/DDBJ whole genome shotgun (WGS) entry which is preliminary data.</text>
</comment>
<proteinExistence type="predicted"/>
<dbReference type="EMBL" id="JAQQAF010000004">
    <property type="protein sequence ID" value="KAJ8490804.1"/>
    <property type="molecule type" value="Genomic_DNA"/>
</dbReference>
<feature type="chain" id="PRO_5043899982" evidence="2">
    <location>
        <begin position="31"/>
        <end position="77"/>
    </location>
</feature>
<dbReference type="Proteomes" id="UP001222027">
    <property type="component" value="Unassembled WGS sequence"/>
</dbReference>
<evidence type="ECO:0000313" key="3">
    <source>
        <dbReference type="EMBL" id="KAJ8490804.1"/>
    </source>
</evidence>
<dbReference type="AlphaFoldDB" id="A0AAV8PL84"/>
<evidence type="ECO:0000313" key="4">
    <source>
        <dbReference type="Proteomes" id="UP001222027"/>
    </source>
</evidence>
<accession>A0AAV8PL84</accession>
<organism evidence="3 4">
    <name type="scientific">Ensete ventricosum</name>
    <name type="common">Abyssinian banana</name>
    <name type="synonym">Musa ensete</name>
    <dbReference type="NCBI Taxonomy" id="4639"/>
    <lineage>
        <taxon>Eukaryota</taxon>
        <taxon>Viridiplantae</taxon>
        <taxon>Streptophyta</taxon>
        <taxon>Embryophyta</taxon>
        <taxon>Tracheophyta</taxon>
        <taxon>Spermatophyta</taxon>
        <taxon>Magnoliopsida</taxon>
        <taxon>Liliopsida</taxon>
        <taxon>Zingiberales</taxon>
        <taxon>Musaceae</taxon>
        <taxon>Ensete</taxon>
    </lineage>
</organism>
<protein>
    <submittedName>
        <fullName evidence="3">Uncharacterized protein</fullName>
    </submittedName>
</protein>
<feature type="signal peptide" evidence="2">
    <location>
        <begin position="1"/>
        <end position="30"/>
    </location>
</feature>
<evidence type="ECO:0000256" key="1">
    <source>
        <dbReference type="SAM" id="MobiDB-lite"/>
    </source>
</evidence>